<comment type="caution">
    <text evidence="1">The sequence shown here is derived from an EMBL/GenBank/DDBJ whole genome shotgun (WGS) entry which is preliminary data.</text>
</comment>
<evidence type="ECO:0000313" key="1">
    <source>
        <dbReference type="EMBL" id="MBD9357286.1"/>
    </source>
</evidence>
<name>A0ABR9D2F0_9GAMM</name>
<gene>
    <name evidence="1" type="ORF">IE877_15600</name>
</gene>
<accession>A0ABR9D2F0</accession>
<dbReference type="EMBL" id="JACXSS010000001">
    <property type="protein sequence ID" value="MBD9357286.1"/>
    <property type="molecule type" value="Genomic_DNA"/>
</dbReference>
<sequence length="98" mass="10642">MKTKIAITLILATVVVIFLFLFRDQVNIAVHTSAANVTVHGENNQQPPPGIRAEDVKADGNIKAHDKEGRGIDVKKITAKGDITLVDEKSAKDSEQTH</sequence>
<organism evidence="1 2">
    <name type="scientific">Methylomonas albis</name>
    <dbReference type="NCBI Taxonomy" id="1854563"/>
    <lineage>
        <taxon>Bacteria</taxon>
        <taxon>Pseudomonadati</taxon>
        <taxon>Pseudomonadota</taxon>
        <taxon>Gammaproteobacteria</taxon>
        <taxon>Methylococcales</taxon>
        <taxon>Methylococcaceae</taxon>
        <taxon>Methylomonas</taxon>
    </lineage>
</organism>
<evidence type="ECO:0000313" key="2">
    <source>
        <dbReference type="Proteomes" id="UP000652176"/>
    </source>
</evidence>
<keyword evidence="2" id="KW-1185">Reference proteome</keyword>
<protein>
    <submittedName>
        <fullName evidence="1">Uncharacterized protein</fullName>
    </submittedName>
</protein>
<dbReference type="RefSeq" id="WP_192375570.1">
    <property type="nucleotide sequence ID" value="NZ_CAJHIV010000001.1"/>
</dbReference>
<dbReference type="Proteomes" id="UP000652176">
    <property type="component" value="Unassembled WGS sequence"/>
</dbReference>
<proteinExistence type="predicted"/>
<reference evidence="1 2" key="1">
    <citation type="submission" date="2020-09" db="EMBL/GenBank/DDBJ databases">
        <title>Methylomonas albis sp. nov. and Methylomonas fluvii sp. nov.: Two cold-adapted methanotrophs from the River Elbe and an amended description of Methylovulum psychrotolerans strain Eb1.</title>
        <authorList>
            <person name="Bussmann I.K."/>
            <person name="Klings K.-W."/>
            <person name="Warnstedt J."/>
            <person name="Hoppert M."/>
            <person name="Saborowski A."/>
            <person name="Horn F."/>
            <person name="Liebner S."/>
        </authorList>
    </citation>
    <scope>NUCLEOTIDE SEQUENCE [LARGE SCALE GENOMIC DNA]</scope>
    <source>
        <strain evidence="1 2">EbA</strain>
    </source>
</reference>